<dbReference type="InterPro" id="IPR036852">
    <property type="entry name" value="Peptidase_S8/S53_dom_sf"/>
</dbReference>
<gene>
    <name evidence="6" type="ORF">THASP1DRAFT_26173</name>
</gene>
<dbReference type="Proteomes" id="UP000271241">
    <property type="component" value="Unassembled WGS sequence"/>
</dbReference>
<keyword evidence="2" id="KW-0732">Signal</keyword>
<evidence type="ECO:0000256" key="2">
    <source>
        <dbReference type="ARBA" id="ARBA00022729"/>
    </source>
</evidence>
<sequence>MATPYVAGSVALYLQAKGKGADIQLVKELFQNTARPTTEVGNDKRISSVARQGAGMLNAERAIFGTTHVSPSRLSLNDTANDRSARHTRPISQTITITNRGPARRTYVLSHMPAVSVRGIGANGVALLEPEMRDASAEVQFQSERIEVAAGKSQMVRIRITPPASLSASEHWVYSGYIVAKPETIGRKRDARSLDEKAERAAKDEKHRDHVSDVDTVHVPYLGVKGRLQDLHVISSSYSPPMLINLRTREIIGSRDQTATYTVVDNDYPVVAFRAEFPTRRLRTRIYNAETGQAVGQIPGSANDWLGRNDESENNKLSFFVWKGDKATFEDQQRIELLENGRYYFDLTALRPFGNANNPRDYDVWRSPTITFKRPTNAPVAESSP</sequence>
<dbReference type="SUPFAM" id="SSF52743">
    <property type="entry name" value="Subtilisin-like"/>
    <property type="match status" value="1"/>
</dbReference>
<comment type="caution">
    <text evidence="3">Lacks conserved residue(s) required for the propagation of feature annotation.</text>
</comment>
<evidence type="ECO:0000313" key="6">
    <source>
        <dbReference type="EMBL" id="RKP05303.1"/>
    </source>
</evidence>
<dbReference type="AlphaFoldDB" id="A0A4P9XHX0"/>
<protein>
    <recommendedName>
        <fullName evidence="5">C5a peptidase/Subtilisin-like protease SBT2-like Fn3-like domain-containing protein</fullName>
    </recommendedName>
</protein>
<dbReference type="InterPro" id="IPR010435">
    <property type="entry name" value="C5a/SBT2-like_Fn3"/>
</dbReference>
<dbReference type="EMBL" id="KZ993179">
    <property type="protein sequence ID" value="RKP05303.1"/>
    <property type="molecule type" value="Genomic_DNA"/>
</dbReference>
<keyword evidence="7" id="KW-1185">Reference proteome</keyword>
<dbReference type="GO" id="GO:0004252">
    <property type="term" value="F:serine-type endopeptidase activity"/>
    <property type="evidence" value="ECO:0007669"/>
    <property type="project" value="InterPro"/>
</dbReference>
<evidence type="ECO:0000256" key="4">
    <source>
        <dbReference type="SAM" id="MobiDB-lite"/>
    </source>
</evidence>
<dbReference type="STRING" id="78915.A0A4P9XHX0"/>
<dbReference type="Pfam" id="PF06280">
    <property type="entry name" value="fn3_5"/>
    <property type="match status" value="1"/>
</dbReference>
<evidence type="ECO:0000256" key="3">
    <source>
        <dbReference type="PROSITE-ProRule" id="PRU01240"/>
    </source>
</evidence>
<dbReference type="GO" id="GO:0016020">
    <property type="term" value="C:membrane"/>
    <property type="evidence" value="ECO:0007669"/>
    <property type="project" value="InterPro"/>
</dbReference>
<feature type="region of interest" description="Disordered" evidence="4">
    <location>
        <begin position="190"/>
        <end position="210"/>
    </location>
</feature>
<proteinExistence type="inferred from homology"/>
<dbReference type="GO" id="GO:0006508">
    <property type="term" value="P:proteolysis"/>
    <property type="evidence" value="ECO:0007669"/>
    <property type="project" value="InterPro"/>
</dbReference>
<name>A0A4P9XHX0_9FUNG</name>
<evidence type="ECO:0000313" key="7">
    <source>
        <dbReference type="Proteomes" id="UP000271241"/>
    </source>
</evidence>
<evidence type="ECO:0000259" key="5">
    <source>
        <dbReference type="Pfam" id="PF06280"/>
    </source>
</evidence>
<dbReference type="OrthoDB" id="10256524at2759"/>
<comment type="similarity">
    <text evidence="1 3">Belongs to the peptidase S8 family.</text>
</comment>
<dbReference type="Gene3D" id="3.40.50.200">
    <property type="entry name" value="Peptidase S8/S53 domain"/>
    <property type="match status" value="1"/>
</dbReference>
<organism evidence="6 7">
    <name type="scientific">Thamnocephalis sphaerospora</name>
    <dbReference type="NCBI Taxonomy" id="78915"/>
    <lineage>
        <taxon>Eukaryota</taxon>
        <taxon>Fungi</taxon>
        <taxon>Fungi incertae sedis</taxon>
        <taxon>Zoopagomycota</taxon>
        <taxon>Zoopagomycotina</taxon>
        <taxon>Zoopagomycetes</taxon>
        <taxon>Zoopagales</taxon>
        <taxon>Sigmoideomycetaceae</taxon>
        <taxon>Thamnocephalis</taxon>
    </lineage>
</organism>
<evidence type="ECO:0000256" key="1">
    <source>
        <dbReference type="ARBA" id="ARBA00011073"/>
    </source>
</evidence>
<accession>A0A4P9XHX0</accession>
<dbReference type="PROSITE" id="PS51892">
    <property type="entry name" value="SUBTILASE"/>
    <property type="match status" value="1"/>
</dbReference>
<feature type="domain" description="C5a peptidase/Subtilisin-like protease SBT2-like Fn3-like" evidence="5">
    <location>
        <begin position="91"/>
        <end position="179"/>
    </location>
</feature>
<reference evidence="7" key="1">
    <citation type="journal article" date="2018" name="Nat. Microbiol.">
        <title>Leveraging single-cell genomics to expand the fungal tree of life.</title>
        <authorList>
            <person name="Ahrendt S.R."/>
            <person name="Quandt C.A."/>
            <person name="Ciobanu D."/>
            <person name="Clum A."/>
            <person name="Salamov A."/>
            <person name="Andreopoulos B."/>
            <person name="Cheng J.F."/>
            <person name="Woyke T."/>
            <person name="Pelin A."/>
            <person name="Henrissat B."/>
            <person name="Reynolds N.K."/>
            <person name="Benny G.L."/>
            <person name="Smith M.E."/>
            <person name="James T.Y."/>
            <person name="Grigoriev I.V."/>
        </authorList>
    </citation>
    <scope>NUCLEOTIDE SEQUENCE [LARGE SCALE GENOMIC DNA]</scope>
    <source>
        <strain evidence="7">RSA 1356</strain>
    </source>
</reference>